<dbReference type="Proteomes" id="UP000288805">
    <property type="component" value="Unassembled WGS sequence"/>
</dbReference>
<accession>A0A438K197</accession>
<proteinExistence type="predicted"/>
<sequence>MLHQPASNLDHIRQQDNDDMVEPLDHAVPLGQAPHTILNSHRGHRPFDARIPRMLVTERVDEVEVTRKMARPLSLAVWLPQECPNELPLRATTCHLNDMMTMSFDQHIMMYEPPRGYTIPKANKYALLEEDLQVVASPVLASTETTRARKNAGNKRQGPGTMEPMDGVVYFSPWDPALVIVPHEDALLLSLKIARFQVCQELVDPSSSVDFLHISAFK</sequence>
<evidence type="ECO:0000313" key="2">
    <source>
        <dbReference type="Proteomes" id="UP000288805"/>
    </source>
</evidence>
<dbReference type="AlphaFoldDB" id="A0A438K197"/>
<protein>
    <submittedName>
        <fullName evidence="1">Uncharacterized protein</fullName>
    </submittedName>
</protein>
<name>A0A438K197_VITVI</name>
<gene>
    <name evidence="1" type="ORF">CK203_007681</name>
</gene>
<organism evidence="1 2">
    <name type="scientific">Vitis vinifera</name>
    <name type="common">Grape</name>
    <dbReference type="NCBI Taxonomy" id="29760"/>
    <lineage>
        <taxon>Eukaryota</taxon>
        <taxon>Viridiplantae</taxon>
        <taxon>Streptophyta</taxon>
        <taxon>Embryophyta</taxon>
        <taxon>Tracheophyta</taxon>
        <taxon>Spermatophyta</taxon>
        <taxon>Magnoliopsida</taxon>
        <taxon>eudicotyledons</taxon>
        <taxon>Gunneridae</taxon>
        <taxon>Pentapetalae</taxon>
        <taxon>rosids</taxon>
        <taxon>Vitales</taxon>
        <taxon>Vitaceae</taxon>
        <taxon>Viteae</taxon>
        <taxon>Vitis</taxon>
    </lineage>
</organism>
<evidence type="ECO:0000313" key="1">
    <source>
        <dbReference type="EMBL" id="RVX14986.1"/>
    </source>
</evidence>
<reference evidence="1 2" key="1">
    <citation type="journal article" date="2018" name="PLoS Genet.">
        <title>Population sequencing reveals clonal diversity and ancestral inbreeding in the grapevine cultivar Chardonnay.</title>
        <authorList>
            <person name="Roach M.J."/>
            <person name="Johnson D.L."/>
            <person name="Bohlmann J."/>
            <person name="van Vuuren H.J."/>
            <person name="Jones S.J."/>
            <person name="Pretorius I.S."/>
            <person name="Schmidt S.A."/>
            <person name="Borneman A.R."/>
        </authorList>
    </citation>
    <scope>NUCLEOTIDE SEQUENCE [LARGE SCALE GENOMIC DNA]</scope>
    <source>
        <strain evidence="2">cv. Chardonnay</strain>
        <tissue evidence="1">Leaf</tissue>
    </source>
</reference>
<comment type="caution">
    <text evidence="1">The sequence shown here is derived from an EMBL/GenBank/DDBJ whole genome shotgun (WGS) entry which is preliminary data.</text>
</comment>
<dbReference type="EMBL" id="QGNW01000019">
    <property type="protein sequence ID" value="RVX14986.1"/>
    <property type="molecule type" value="Genomic_DNA"/>
</dbReference>